<dbReference type="Gene3D" id="3.60.10.10">
    <property type="entry name" value="Endonuclease/exonuclease/phosphatase"/>
    <property type="match status" value="1"/>
</dbReference>
<proteinExistence type="predicted"/>
<dbReference type="AlphaFoldDB" id="A0A834XFR9"/>
<dbReference type="Proteomes" id="UP000634136">
    <property type="component" value="Unassembled WGS sequence"/>
</dbReference>
<dbReference type="PANTHER" id="PTHR35218">
    <property type="entry name" value="RNASE H DOMAIN-CONTAINING PROTEIN"/>
    <property type="match status" value="1"/>
</dbReference>
<evidence type="ECO:0000313" key="2">
    <source>
        <dbReference type="Proteomes" id="UP000634136"/>
    </source>
</evidence>
<dbReference type="PANTHER" id="PTHR35218:SF9">
    <property type="entry name" value="ENDONUCLEASE_EXONUCLEASE_PHOSPHATASE DOMAIN-CONTAINING PROTEIN"/>
    <property type="match status" value="1"/>
</dbReference>
<keyword evidence="2" id="KW-1185">Reference proteome</keyword>
<reference evidence="1" key="1">
    <citation type="submission" date="2020-09" db="EMBL/GenBank/DDBJ databases">
        <title>Genome-Enabled Discovery of Anthraquinone Biosynthesis in Senna tora.</title>
        <authorList>
            <person name="Kang S.-H."/>
            <person name="Pandey R.P."/>
            <person name="Lee C.-M."/>
            <person name="Sim J.-S."/>
            <person name="Jeong J.-T."/>
            <person name="Choi B.-S."/>
            <person name="Jung M."/>
            <person name="Ginzburg D."/>
            <person name="Zhao K."/>
            <person name="Won S.Y."/>
            <person name="Oh T.-J."/>
            <person name="Yu Y."/>
            <person name="Kim N.-H."/>
            <person name="Lee O.R."/>
            <person name="Lee T.-H."/>
            <person name="Bashyal P."/>
            <person name="Kim T.-S."/>
            <person name="Lee W.-H."/>
            <person name="Kawkins C."/>
            <person name="Kim C.-K."/>
            <person name="Kim J.S."/>
            <person name="Ahn B.O."/>
            <person name="Rhee S.Y."/>
            <person name="Sohng J.K."/>
        </authorList>
    </citation>
    <scope>NUCLEOTIDE SEQUENCE</scope>
    <source>
        <tissue evidence="1">Leaf</tissue>
    </source>
</reference>
<dbReference type="OrthoDB" id="1434605at2759"/>
<keyword evidence="1" id="KW-0695">RNA-directed DNA polymerase</keyword>
<sequence length="251" mass="29090">MSPVCRDESRVQCEKRSRLRRQQQGVYVVEKRNGVENQRKKVRHRFEERTKFYVYIPPPRMRRANAYNWFPIHPLPANSLLREIFLPPVISTIVQGQAKGTYTLCGGQNHCIVISVPPFLNELVASVKSWLIYEAGALNYNCQITPLITPNFTNPFLSPYDEHCHNSPLPPCQSCQNMNIIYWNVCGCGSFDFRRIFREVMLMNQLDLVFLTETRLSGERANQIIPTLGFDRYIKVDAMGFAGGMWLLWNP</sequence>
<protein>
    <submittedName>
        <fullName evidence="1">Reverse transcriptase</fullName>
    </submittedName>
</protein>
<dbReference type="GO" id="GO:0003964">
    <property type="term" value="F:RNA-directed DNA polymerase activity"/>
    <property type="evidence" value="ECO:0007669"/>
    <property type="project" value="UniProtKB-KW"/>
</dbReference>
<gene>
    <name evidence="1" type="ORF">G2W53_001398</name>
</gene>
<keyword evidence="1" id="KW-0548">Nucleotidyltransferase</keyword>
<comment type="caution">
    <text evidence="1">The sequence shown here is derived from an EMBL/GenBank/DDBJ whole genome shotgun (WGS) entry which is preliminary data.</text>
</comment>
<name>A0A834XFR9_9FABA</name>
<dbReference type="EMBL" id="JAAIUW010000001">
    <property type="protein sequence ID" value="KAF7844493.1"/>
    <property type="molecule type" value="Genomic_DNA"/>
</dbReference>
<keyword evidence="1" id="KW-0808">Transferase</keyword>
<dbReference type="InterPro" id="IPR036691">
    <property type="entry name" value="Endo/exonu/phosph_ase_sf"/>
</dbReference>
<dbReference type="SUPFAM" id="SSF56219">
    <property type="entry name" value="DNase I-like"/>
    <property type="match status" value="1"/>
</dbReference>
<evidence type="ECO:0000313" key="1">
    <source>
        <dbReference type="EMBL" id="KAF7844493.1"/>
    </source>
</evidence>
<organism evidence="1 2">
    <name type="scientific">Senna tora</name>
    <dbReference type="NCBI Taxonomy" id="362788"/>
    <lineage>
        <taxon>Eukaryota</taxon>
        <taxon>Viridiplantae</taxon>
        <taxon>Streptophyta</taxon>
        <taxon>Embryophyta</taxon>
        <taxon>Tracheophyta</taxon>
        <taxon>Spermatophyta</taxon>
        <taxon>Magnoliopsida</taxon>
        <taxon>eudicotyledons</taxon>
        <taxon>Gunneridae</taxon>
        <taxon>Pentapetalae</taxon>
        <taxon>rosids</taxon>
        <taxon>fabids</taxon>
        <taxon>Fabales</taxon>
        <taxon>Fabaceae</taxon>
        <taxon>Caesalpinioideae</taxon>
        <taxon>Cassia clade</taxon>
        <taxon>Senna</taxon>
    </lineage>
</organism>
<accession>A0A834XFR9</accession>